<feature type="non-terminal residue" evidence="1">
    <location>
        <position position="238"/>
    </location>
</feature>
<sequence>MIAFQVPNQWCSCSMACWQTLVTGSQTCPTTAWASSWQMLVLTCGWGTAGETPGLGNTRLFQFLRMSSGPSGFIAFSRIPELAKKIKMFFALAPVASAEFMTSPLVKLARIPDLAFKDLFGVKEFFPQSAFLKWLSTHICTHVILKELCGNIFFVLCGFNERNLNMSRVPVYATHNPAGTSVQNMIHWSQSFPPLYNVKDMLVQTAVWSGGRDWLADDKDVTLLQMQISNLVYHKRIP</sequence>
<dbReference type="Proteomes" id="UP000242450">
    <property type="component" value="Chromosome 15"/>
</dbReference>
<keyword evidence="2" id="KW-1185">Reference proteome</keyword>
<dbReference type="EMBL" id="MKHE01000015">
    <property type="protein sequence ID" value="OWK07985.1"/>
    <property type="molecule type" value="Genomic_DNA"/>
</dbReference>
<organism evidence="1 2">
    <name type="scientific">Cervus elaphus hippelaphus</name>
    <name type="common">European red deer</name>
    <dbReference type="NCBI Taxonomy" id="46360"/>
    <lineage>
        <taxon>Eukaryota</taxon>
        <taxon>Metazoa</taxon>
        <taxon>Chordata</taxon>
        <taxon>Craniata</taxon>
        <taxon>Vertebrata</taxon>
        <taxon>Euteleostomi</taxon>
        <taxon>Mammalia</taxon>
        <taxon>Eutheria</taxon>
        <taxon>Laurasiatheria</taxon>
        <taxon>Artiodactyla</taxon>
        <taxon>Ruminantia</taxon>
        <taxon>Pecora</taxon>
        <taxon>Cervidae</taxon>
        <taxon>Cervinae</taxon>
        <taxon>Cervus</taxon>
    </lineage>
</organism>
<gene>
    <name evidence="1" type="ORF">Celaphus_00008454</name>
</gene>
<evidence type="ECO:0000313" key="2">
    <source>
        <dbReference type="Proteomes" id="UP000242450"/>
    </source>
</evidence>
<comment type="caution">
    <text evidence="1">The sequence shown here is derived from an EMBL/GenBank/DDBJ whole genome shotgun (WGS) entry which is preliminary data.</text>
</comment>
<proteinExistence type="predicted"/>
<dbReference type="PANTHER" id="PTHR11005">
    <property type="entry name" value="LYSOSOMAL ACID LIPASE-RELATED"/>
    <property type="match status" value="1"/>
</dbReference>
<name>A0A212CQ26_CEREH</name>
<dbReference type="SUPFAM" id="SSF53474">
    <property type="entry name" value="alpha/beta-Hydrolases"/>
    <property type="match status" value="1"/>
</dbReference>
<accession>A0A212CQ26</accession>
<reference evidence="1 2" key="1">
    <citation type="journal article" date="2018" name="Mol. Genet. Genomics">
        <title>The red deer Cervus elaphus genome CerEla1.0: sequencing, annotating, genes, and chromosomes.</title>
        <authorList>
            <person name="Bana N.A."/>
            <person name="Nyiri A."/>
            <person name="Nagy J."/>
            <person name="Frank K."/>
            <person name="Nagy T."/>
            <person name="Steger V."/>
            <person name="Schiller M."/>
            <person name="Lakatos P."/>
            <person name="Sugar L."/>
            <person name="Horn P."/>
            <person name="Barta E."/>
            <person name="Orosz L."/>
        </authorList>
    </citation>
    <scope>NUCLEOTIDE SEQUENCE [LARGE SCALE GENOMIC DNA]</scope>
    <source>
        <strain evidence="1">Hungarian</strain>
    </source>
</reference>
<dbReference type="OrthoDB" id="9974421at2759"/>
<dbReference type="Gene3D" id="3.40.50.1820">
    <property type="entry name" value="alpha/beta hydrolase"/>
    <property type="match status" value="1"/>
</dbReference>
<evidence type="ECO:0000313" key="1">
    <source>
        <dbReference type="EMBL" id="OWK07985.1"/>
    </source>
</evidence>
<dbReference type="AlphaFoldDB" id="A0A212CQ26"/>
<protein>
    <submittedName>
        <fullName evidence="1">LIPA</fullName>
    </submittedName>
</protein>
<dbReference type="InterPro" id="IPR029058">
    <property type="entry name" value="AB_hydrolase_fold"/>
</dbReference>